<feature type="compositionally biased region" description="Polar residues" evidence="1">
    <location>
        <begin position="371"/>
        <end position="380"/>
    </location>
</feature>
<feature type="region of interest" description="Disordered" evidence="1">
    <location>
        <begin position="177"/>
        <end position="207"/>
    </location>
</feature>
<evidence type="ECO:0000256" key="1">
    <source>
        <dbReference type="SAM" id="MobiDB-lite"/>
    </source>
</evidence>
<dbReference type="EMBL" id="JAKJXO020000015">
    <property type="protein sequence ID" value="KAL1595756.1"/>
    <property type="molecule type" value="Genomic_DNA"/>
</dbReference>
<protein>
    <recommendedName>
        <fullName evidence="4">Zn(2)-C6 fungal-type domain-containing protein</fullName>
    </recommendedName>
</protein>
<name>A0ABR3QUE3_9PLEO</name>
<gene>
    <name evidence="2" type="ORF">SLS60_009445</name>
</gene>
<feature type="region of interest" description="Disordered" evidence="1">
    <location>
        <begin position="1"/>
        <end position="127"/>
    </location>
</feature>
<evidence type="ECO:0000313" key="2">
    <source>
        <dbReference type="EMBL" id="KAL1595756.1"/>
    </source>
</evidence>
<evidence type="ECO:0008006" key="4">
    <source>
        <dbReference type="Google" id="ProtNLM"/>
    </source>
</evidence>
<feature type="region of interest" description="Disordered" evidence="1">
    <location>
        <begin position="419"/>
        <end position="448"/>
    </location>
</feature>
<feature type="compositionally biased region" description="Polar residues" evidence="1">
    <location>
        <begin position="179"/>
        <end position="201"/>
    </location>
</feature>
<reference evidence="2 3" key="1">
    <citation type="submission" date="2024-02" db="EMBL/GenBank/DDBJ databases">
        <title>De novo assembly and annotation of 12 fungi associated with fruit tree decline syndrome in Ontario, Canada.</title>
        <authorList>
            <person name="Sulman M."/>
            <person name="Ellouze W."/>
            <person name="Ilyukhin E."/>
        </authorList>
    </citation>
    <scope>NUCLEOTIDE SEQUENCE [LARGE SCALE GENOMIC DNA]</scope>
    <source>
        <strain evidence="2 3">M42-189</strain>
    </source>
</reference>
<feature type="compositionally biased region" description="Low complexity" evidence="1">
    <location>
        <begin position="354"/>
        <end position="366"/>
    </location>
</feature>
<dbReference type="Proteomes" id="UP001521785">
    <property type="component" value="Unassembled WGS sequence"/>
</dbReference>
<feature type="compositionally biased region" description="Low complexity" evidence="1">
    <location>
        <begin position="43"/>
        <end position="55"/>
    </location>
</feature>
<sequence length="885" mass="99931">MENGYYYYQQPIGPEAPVAPDAYTYGQYGAPRSKTPTSLVNHTGLSPGGPLSTPPMSRDASRGPDPPPGQYPEQLVYGDSASNSPTSSVKTPDNDSFEEFPLDSHPMRDHQPFYQADGGLITTQDSQGPLTAVDNNMFLLTSQALTEALTATLAARSQHYHPQQFNAQTRPQQGAFLPQQYNNYPGQSFTHQAAPWNSEQPMRSPDVPRSDVVVFDPMTDPVDYSAFINNPDVDFWTMNNTDPNYLVSPNEPVLPPQEFFSLASQNMLQQQQQQQQQQRSLPVTQGPLHAEMYVSGRSPIEMRVHRASPSLSSQRFTPYGTTPTQRMINRRLSHQHPSPIATSIELPTRNMLHSPASPYASASSPGGSDGMISSYQNSEPGSERRGSQTHHSFGQILPPRSSLEVEFSPSRTLLEAAADLSPDPEGLSAQRQVGPIRSTGRPGGRALGTHLEPKVAKAAHDMRKIVACWHCVLQRDKCGPGDICERCLKRAQRPNADCGLGCSRIKLIELSEYFLPTLIMQIHEDSHLTHFVSQFIHQWGSQEITVYMTCEQRKMPRIPVKVYEFQPRGEELLVQLQYQTNPVTQERYTLRKRSPALGMVHINHNEEKKYDKYLNDIVENHLDAFGEICWAEDDNDFSPRLFKLMTRVKPKSDDEAKLLREVFRLIVCTYIMSHTITMAEESKTQTLAKMHSYTDPSAYVQNFTSPRMTTRQLKYFFARLQRSTLALVLNKLQQIFKSSKGCDKWLAAFVAVVGMAMAHEDQQKTIHQVMATRAVTEGFDPRDAQAQADIANREVDQRMNFVSQIFRWKYNRKCNPLRDCEQDWEKEAGFGDETSVTFVRSVAQLVKENIDYLQRQQGISISPSNQGKYTARLVAPFLLSFWLPQ</sequence>
<evidence type="ECO:0000313" key="3">
    <source>
        <dbReference type="Proteomes" id="UP001521785"/>
    </source>
</evidence>
<accession>A0ABR3QUE3</accession>
<dbReference type="InterPro" id="IPR052973">
    <property type="entry name" value="Fungal_sec-metab_reg_TF"/>
</dbReference>
<organism evidence="2 3">
    <name type="scientific">Paraconiothyrium brasiliense</name>
    <dbReference type="NCBI Taxonomy" id="300254"/>
    <lineage>
        <taxon>Eukaryota</taxon>
        <taxon>Fungi</taxon>
        <taxon>Dikarya</taxon>
        <taxon>Ascomycota</taxon>
        <taxon>Pezizomycotina</taxon>
        <taxon>Dothideomycetes</taxon>
        <taxon>Pleosporomycetidae</taxon>
        <taxon>Pleosporales</taxon>
        <taxon>Massarineae</taxon>
        <taxon>Didymosphaeriaceae</taxon>
        <taxon>Paraconiothyrium</taxon>
    </lineage>
</organism>
<comment type="caution">
    <text evidence="2">The sequence shown here is derived from an EMBL/GenBank/DDBJ whole genome shotgun (WGS) entry which is preliminary data.</text>
</comment>
<proteinExistence type="predicted"/>
<keyword evidence="3" id="KW-1185">Reference proteome</keyword>
<feature type="compositionally biased region" description="Polar residues" evidence="1">
    <location>
        <begin position="80"/>
        <end position="91"/>
    </location>
</feature>
<feature type="region of interest" description="Disordered" evidence="1">
    <location>
        <begin position="351"/>
        <end position="401"/>
    </location>
</feature>
<dbReference type="PANTHER" id="PTHR35392">
    <property type="entry name" value="ZN(II)2CYS6 TRANSCRIPTION FACTOR (EUROFUNG)-RELATED-RELATED"/>
    <property type="match status" value="1"/>
</dbReference>
<dbReference type="PANTHER" id="PTHR35392:SF1">
    <property type="entry name" value="ZN(II)2CYS6 TRANSCRIPTION FACTOR (EUROFUNG)"/>
    <property type="match status" value="1"/>
</dbReference>